<dbReference type="Gene3D" id="1.10.10.10">
    <property type="entry name" value="Winged helix-like DNA-binding domain superfamily/Winged helix DNA-binding domain"/>
    <property type="match status" value="1"/>
</dbReference>
<dbReference type="PANTHER" id="PTHR33204:SF18">
    <property type="entry name" value="TRANSCRIPTIONAL REGULATORY PROTEIN"/>
    <property type="match status" value="1"/>
</dbReference>
<keyword evidence="1" id="KW-0805">Transcription regulation</keyword>
<evidence type="ECO:0000256" key="2">
    <source>
        <dbReference type="ARBA" id="ARBA00023125"/>
    </source>
</evidence>
<dbReference type="Proteomes" id="UP000440096">
    <property type="component" value="Unassembled WGS sequence"/>
</dbReference>
<evidence type="ECO:0000313" key="6">
    <source>
        <dbReference type="Proteomes" id="UP000440096"/>
    </source>
</evidence>
<evidence type="ECO:0000259" key="4">
    <source>
        <dbReference type="PROSITE" id="PS51118"/>
    </source>
</evidence>
<proteinExistence type="predicted"/>
<reference evidence="5 6" key="1">
    <citation type="submission" date="2019-11" db="EMBL/GenBank/DDBJ databases">
        <title>Draft genome of Amycolatopsis RM579.</title>
        <authorList>
            <person name="Duangmal K."/>
            <person name="Mingma R."/>
        </authorList>
    </citation>
    <scope>NUCLEOTIDE SEQUENCE [LARGE SCALE GENOMIC DNA]</scope>
    <source>
        <strain evidence="5 6">RM579</strain>
    </source>
</reference>
<gene>
    <name evidence="5" type="ORF">GKO32_26340</name>
</gene>
<organism evidence="5 6">
    <name type="scientific">Amycolatopsis pithecellobii</name>
    <dbReference type="NCBI Taxonomy" id="664692"/>
    <lineage>
        <taxon>Bacteria</taxon>
        <taxon>Bacillati</taxon>
        <taxon>Actinomycetota</taxon>
        <taxon>Actinomycetes</taxon>
        <taxon>Pseudonocardiales</taxon>
        <taxon>Pseudonocardiaceae</taxon>
        <taxon>Amycolatopsis</taxon>
    </lineage>
</organism>
<comment type="caution">
    <text evidence="5">The sequence shown here is derived from an EMBL/GenBank/DDBJ whole genome shotgun (WGS) entry which is preliminary data.</text>
</comment>
<keyword evidence="3" id="KW-0804">Transcription</keyword>
<evidence type="ECO:0000256" key="3">
    <source>
        <dbReference type="ARBA" id="ARBA00023163"/>
    </source>
</evidence>
<dbReference type="InterPro" id="IPR036390">
    <property type="entry name" value="WH_DNA-bd_sf"/>
</dbReference>
<sequence>MRSYDDPCGVARALDLVGERWTLLVVRELLFGAKRFSDLVRGLPGMSQNVLSQRLRDLGEAGLVRARKLGPPVSTRVYELTERGAALEPVLIELGRWGSRTALRPGPELSVDALMLALKTTYVPGPDFDCELRFDGDVFGVSAMDGQLTIGRGSPERPEVVAELDAKTLRGLVFGARKIRAAERAGELRLTGDRAAFERFAGCFPRPEPL</sequence>
<dbReference type="Pfam" id="PF01638">
    <property type="entry name" value="HxlR"/>
    <property type="match status" value="1"/>
</dbReference>
<dbReference type="SUPFAM" id="SSF55718">
    <property type="entry name" value="SCP-like"/>
    <property type="match status" value="1"/>
</dbReference>
<accession>A0A6N7Z7V4</accession>
<dbReference type="InterPro" id="IPR036388">
    <property type="entry name" value="WH-like_DNA-bd_sf"/>
</dbReference>
<dbReference type="CDD" id="cd00090">
    <property type="entry name" value="HTH_ARSR"/>
    <property type="match status" value="1"/>
</dbReference>
<dbReference type="PROSITE" id="PS51118">
    <property type="entry name" value="HTH_HXLR"/>
    <property type="match status" value="1"/>
</dbReference>
<dbReference type="RefSeq" id="WP_312868560.1">
    <property type="nucleotide sequence ID" value="NZ_WMBA01000049.1"/>
</dbReference>
<keyword evidence="2" id="KW-0238">DNA-binding</keyword>
<dbReference type="PANTHER" id="PTHR33204">
    <property type="entry name" value="TRANSCRIPTIONAL REGULATOR, MARR FAMILY"/>
    <property type="match status" value="1"/>
</dbReference>
<name>A0A6N7Z7V4_9PSEU</name>
<dbReference type="Gene3D" id="3.30.1050.10">
    <property type="entry name" value="SCP2 sterol-binding domain"/>
    <property type="match status" value="1"/>
</dbReference>
<dbReference type="AlphaFoldDB" id="A0A6N7Z7V4"/>
<feature type="domain" description="HTH hxlR-type" evidence="4">
    <location>
        <begin position="8"/>
        <end position="106"/>
    </location>
</feature>
<evidence type="ECO:0000313" key="5">
    <source>
        <dbReference type="EMBL" id="MTD57464.1"/>
    </source>
</evidence>
<dbReference type="SUPFAM" id="SSF46785">
    <property type="entry name" value="Winged helix' DNA-binding domain"/>
    <property type="match status" value="1"/>
</dbReference>
<dbReference type="InterPro" id="IPR011991">
    <property type="entry name" value="ArsR-like_HTH"/>
</dbReference>
<protein>
    <submittedName>
        <fullName evidence="5">Transcriptional regulator</fullName>
    </submittedName>
</protein>
<dbReference type="EMBL" id="WMBA01000049">
    <property type="protein sequence ID" value="MTD57464.1"/>
    <property type="molecule type" value="Genomic_DNA"/>
</dbReference>
<dbReference type="GO" id="GO:0003677">
    <property type="term" value="F:DNA binding"/>
    <property type="evidence" value="ECO:0007669"/>
    <property type="project" value="UniProtKB-KW"/>
</dbReference>
<keyword evidence="6" id="KW-1185">Reference proteome</keyword>
<dbReference type="InterPro" id="IPR036527">
    <property type="entry name" value="SCP2_sterol-bd_dom_sf"/>
</dbReference>
<evidence type="ECO:0000256" key="1">
    <source>
        <dbReference type="ARBA" id="ARBA00023015"/>
    </source>
</evidence>
<dbReference type="InterPro" id="IPR002577">
    <property type="entry name" value="HTH_HxlR"/>
</dbReference>